<name>A0ABX8CVB2_9NOCA</name>
<evidence type="ECO:0000313" key="1">
    <source>
        <dbReference type="EMBL" id="QVI23846.1"/>
    </source>
</evidence>
<protein>
    <recommendedName>
        <fullName evidence="3">HTH marR-type domain-containing protein</fullName>
    </recommendedName>
</protein>
<dbReference type="InterPro" id="IPR036388">
    <property type="entry name" value="WH-like_DNA-bd_sf"/>
</dbReference>
<dbReference type="EMBL" id="CP074371">
    <property type="protein sequence ID" value="QVI23846.1"/>
    <property type="molecule type" value="Genomic_DNA"/>
</dbReference>
<dbReference type="Proteomes" id="UP000683310">
    <property type="component" value="Chromosome"/>
</dbReference>
<evidence type="ECO:0000313" key="2">
    <source>
        <dbReference type="Proteomes" id="UP000683310"/>
    </source>
</evidence>
<reference evidence="1 2" key="1">
    <citation type="submission" date="2021-04" db="EMBL/GenBank/DDBJ databases">
        <title>Nocardia tengchongensis.</title>
        <authorList>
            <person name="Zhuang k."/>
            <person name="Ran Y."/>
            <person name="Li W."/>
        </authorList>
    </citation>
    <scope>NUCLEOTIDE SEQUENCE [LARGE SCALE GENOMIC DNA]</scope>
    <source>
        <strain evidence="1 2">CFH S0057</strain>
    </source>
</reference>
<accession>A0ABX8CVB2</accession>
<gene>
    <name evidence="1" type="ORF">KHQ06_14140</name>
</gene>
<keyword evidence="2" id="KW-1185">Reference proteome</keyword>
<dbReference type="Gene3D" id="1.10.10.10">
    <property type="entry name" value="Winged helix-like DNA-binding domain superfamily/Winged helix DNA-binding domain"/>
    <property type="match status" value="1"/>
</dbReference>
<dbReference type="SUPFAM" id="SSF46785">
    <property type="entry name" value="Winged helix' DNA-binding domain"/>
    <property type="match status" value="1"/>
</dbReference>
<proteinExistence type="predicted"/>
<organism evidence="1 2">
    <name type="scientific">Nocardia tengchongensis</name>
    <dbReference type="NCBI Taxonomy" id="2055889"/>
    <lineage>
        <taxon>Bacteria</taxon>
        <taxon>Bacillati</taxon>
        <taxon>Actinomycetota</taxon>
        <taxon>Actinomycetes</taxon>
        <taxon>Mycobacteriales</taxon>
        <taxon>Nocardiaceae</taxon>
        <taxon>Nocardia</taxon>
    </lineage>
</organism>
<sequence length="97" mass="10664">MTEIEARVLGTLSGLDPNRTLTVRQLCGEVGLTAESARRALRALSHSGFAAATYQNPPNWRATNHGRDVMNAPALKEYVRKDSSEVQIRAGRGHVHR</sequence>
<dbReference type="InterPro" id="IPR036390">
    <property type="entry name" value="WH_DNA-bd_sf"/>
</dbReference>
<evidence type="ECO:0008006" key="3">
    <source>
        <dbReference type="Google" id="ProtNLM"/>
    </source>
</evidence>